<evidence type="ECO:0000313" key="6">
    <source>
        <dbReference type="EMBL" id="QHC00774.1"/>
    </source>
</evidence>
<evidence type="ECO:0000256" key="1">
    <source>
        <dbReference type="ARBA" id="ARBA00004167"/>
    </source>
</evidence>
<evidence type="ECO:0000256" key="4">
    <source>
        <dbReference type="ARBA" id="ARBA00023136"/>
    </source>
</evidence>
<evidence type="ECO:0000256" key="2">
    <source>
        <dbReference type="ARBA" id="ARBA00022692"/>
    </source>
</evidence>
<keyword evidence="3" id="KW-1133">Transmembrane helix</keyword>
<dbReference type="InParanoid" id="A0A7L4YPG4"/>
<proteinExistence type="predicted"/>
<sequence>MEFNRDAKIDTSQIRDVRGSRGGGGGGFGGGFGGRGGGMPIPLPRGAGGNMGCLGIVGLVIFLVLQFVNLGGSGDGGGSSQGSGGIDTSNVDAGDSGDNIASCATDPNAVERDDCRLALVVNSAQAFWSGYLPENTPQSIEYRPAVTQLYTQGTNTGCGQASSAVGPFYCPADETVYIDMSFFDTMLTQLGAQDVPFVQAYVVAHEYGHHIQNILGILEQGQSMGQQGPESGAVRIELMADCLAGVWANNATGTTDSSGVQIITEITDEDIQSGLEAAQAIGDDNIQSQSGGPVNPESFTHGTSEQRYNWFKTGIDTGDMAQCDTFSGNI</sequence>
<dbReference type="InterPro" id="IPR007343">
    <property type="entry name" value="Uncharacterised_pept_Zn_put"/>
</dbReference>
<dbReference type="Proteomes" id="UP000463857">
    <property type="component" value="Chromosome"/>
</dbReference>
<evidence type="ECO:0000313" key="7">
    <source>
        <dbReference type="Proteomes" id="UP000463857"/>
    </source>
</evidence>
<keyword evidence="2" id="KW-0812">Transmembrane</keyword>
<dbReference type="EMBL" id="CP047156">
    <property type="protein sequence ID" value="QHC00774.1"/>
    <property type="molecule type" value="Genomic_DNA"/>
</dbReference>
<name>A0A7L4YPG4_9ACTN</name>
<dbReference type="AlphaFoldDB" id="A0A7L4YPG4"/>
<dbReference type="PANTHER" id="PTHR30168:SF0">
    <property type="entry name" value="INNER MEMBRANE PROTEIN"/>
    <property type="match status" value="1"/>
</dbReference>
<dbReference type="RefSeq" id="WP_159545590.1">
    <property type="nucleotide sequence ID" value="NZ_CP047156.1"/>
</dbReference>
<feature type="compositionally biased region" description="Gly residues" evidence="5">
    <location>
        <begin position="20"/>
        <end position="33"/>
    </location>
</feature>
<evidence type="ECO:0000256" key="3">
    <source>
        <dbReference type="ARBA" id="ARBA00022989"/>
    </source>
</evidence>
<dbReference type="KEGG" id="eke:EK0264_11080"/>
<feature type="region of interest" description="Disordered" evidence="5">
    <location>
        <begin position="1"/>
        <end position="33"/>
    </location>
</feature>
<protein>
    <recommendedName>
        <fullName evidence="8">Peptidase</fullName>
    </recommendedName>
</protein>
<dbReference type="GO" id="GO:0016020">
    <property type="term" value="C:membrane"/>
    <property type="evidence" value="ECO:0007669"/>
    <property type="project" value="UniProtKB-SubCell"/>
</dbReference>
<evidence type="ECO:0000256" key="5">
    <source>
        <dbReference type="SAM" id="MobiDB-lite"/>
    </source>
</evidence>
<keyword evidence="4" id="KW-0472">Membrane</keyword>
<accession>A0A7L4YPG4</accession>
<dbReference type="OrthoDB" id="9774900at2"/>
<gene>
    <name evidence="6" type="ORF">EK0264_11080</name>
</gene>
<dbReference type="Pfam" id="PF04228">
    <property type="entry name" value="Zn_peptidase"/>
    <property type="match status" value="1"/>
</dbReference>
<dbReference type="PANTHER" id="PTHR30168">
    <property type="entry name" value="PUTATIVE MEMBRANE PROTEIN YPFJ"/>
    <property type="match status" value="1"/>
</dbReference>
<keyword evidence="7" id="KW-1185">Reference proteome</keyword>
<dbReference type="SUPFAM" id="SSF55486">
    <property type="entry name" value="Metalloproteases ('zincins'), catalytic domain"/>
    <property type="match status" value="1"/>
</dbReference>
<organism evidence="6 7">
    <name type="scientific">Epidermidibacterium keratini</name>
    <dbReference type="NCBI Taxonomy" id="1891644"/>
    <lineage>
        <taxon>Bacteria</taxon>
        <taxon>Bacillati</taxon>
        <taxon>Actinomycetota</taxon>
        <taxon>Actinomycetes</taxon>
        <taxon>Sporichthyales</taxon>
        <taxon>Sporichthyaceae</taxon>
        <taxon>Epidermidibacterium</taxon>
    </lineage>
</organism>
<comment type="subcellular location">
    <subcellularLocation>
        <location evidence="1">Membrane</location>
        <topology evidence="1">Single-pass membrane protein</topology>
    </subcellularLocation>
</comment>
<evidence type="ECO:0008006" key="8">
    <source>
        <dbReference type="Google" id="ProtNLM"/>
    </source>
</evidence>
<reference evidence="6 7" key="1">
    <citation type="journal article" date="2018" name="Int. J. Syst. Evol. Microbiol.">
        <title>Epidermidibacterium keratini gen. nov., sp. nov., a member of the family Sporichthyaceae, isolated from keratin epidermis.</title>
        <authorList>
            <person name="Lee D.G."/>
            <person name="Trujillo M.E."/>
            <person name="Kang S."/>
            <person name="Nam J.J."/>
            <person name="Kim Y.J."/>
        </authorList>
    </citation>
    <scope>NUCLEOTIDE SEQUENCE [LARGE SCALE GENOMIC DNA]</scope>
    <source>
        <strain evidence="6 7">EPI-7</strain>
    </source>
</reference>
<feature type="compositionally biased region" description="Basic and acidic residues" evidence="5">
    <location>
        <begin position="1"/>
        <end position="19"/>
    </location>
</feature>